<gene>
    <name evidence="1" type="ORF">NECAME_18696</name>
</gene>
<accession>W2SSW8</accession>
<protein>
    <submittedName>
        <fullName evidence="1">Uncharacterized protein</fullName>
    </submittedName>
</protein>
<proteinExistence type="predicted"/>
<dbReference type="AlphaFoldDB" id="W2SSW8"/>
<feature type="non-terminal residue" evidence="1">
    <location>
        <position position="110"/>
    </location>
</feature>
<dbReference type="KEGG" id="nai:NECAME_18696"/>
<evidence type="ECO:0000313" key="1">
    <source>
        <dbReference type="EMBL" id="ETN72725.1"/>
    </source>
</evidence>
<evidence type="ECO:0000313" key="2">
    <source>
        <dbReference type="Proteomes" id="UP000053676"/>
    </source>
</evidence>
<reference evidence="2" key="1">
    <citation type="journal article" date="2014" name="Nat. Genet.">
        <title>Genome of the human hookworm Necator americanus.</title>
        <authorList>
            <person name="Tang Y.T."/>
            <person name="Gao X."/>
            <person name="Rosa B.A."/>
            <person name="Abubucker S."/>
            <person name="Hallsworth-Pepin K."/>
            <person name="Martin J."/>
            <person name="Tyagi R."/>
            <person name="Heizer E."/>
            <person name="Zhang X."/>
            <person name="Bhonagiri-Palsikar V."/>
            <person name="Minx P."/>
            <person name="Warren W.C."/>
            <person name="Wang Q."/>
            <person name="Zhan B."/>
            <person name="Hotez P.J."/>
            <person name="Sternberg P.W."/>
            <person name="Dougall A."/>
            <person name="Gaze S.T."/>
            <person name="Mulvenna J."/>
            <person name="Sotillo J."/>
            <person name="Ranganathan S."/>
            <person name="Rabelo E.M."/>
            <person name="Wilson R.K."/>
            <person name="Felgner P.L."/>
            <person name="Bethony J."/>
            <person name="Hawdon J.M."/>
            <person name="Gasser R.B."/>
            <person name="Loukas A."/>
            <person name="Mitreva M."/>
        </authorList>
    </citation>
    <scope>NUCLEOTIDE SEQUENCE [LARGE SCALE GENOMIC DNA]</scope>
</reference>
<keyword evidence="2" id="KW-1185">Reference proteome</keyword>
<dbReference type="Proteomes" id="UP000053676">
    <property type="component" value="Unassembled WGS sequence"/>
</dbReference>
<name>W2SSW8_NECAM</name>
<dbReference type="EMBL" id="KI663170">
    <property type="protein sequence ID" value="ETN72725.1"/>
    <property type="molecule type" value="Genomic_DNA"/>
</dbReference>
<sequence>MFIHAKSGTFPLGFFDKIGNDTVHSQKEPRRGNFVFLRVGFKFPRTLMRTSPNMEFPRYQMHHRPFLYANNFYMFFFNLSNQSRLSQVTVAKVITTVNNFKELIKSILSL</sequence>
<organism evidence="1 2">
    <name type="scientific">Necator americanus</name>
    <name type="common">Human hookworm</name>
    <dbReference type="NCBI Taxonomy" id="51031"/>
    <lineage>
        <taxon>Eukaryota</taxon>
        <taxon>Metazoa</taxon>
        <taxon>Ecdysozoa</taxon>
        <taxon>Nematoda</taxon>
        <taxon>Chromadorea</taxon>
        <taxon>Rhabditida</taxon>
        <taxon>Rhabditina</taxon>
        <taxon>Rhabditomorpha</taxon>
        <taxon>Strongyloidea</taxon>
        <taxon>Ancylostomatidae</taxon>
        <taxon>Bunostominae</taxon>
        <taxon>Necator</taxon>
    </lineage>
</organism>